<feature type="compositionally biased region" description="Pro residues" evidence="2">
    <location>
        <begin position="1"/>
        <end position="10"/>
    </location>
</feature>
<keyword evidence="1" id="KW-0479">Metal-binding</keyword>
<proteinExistence type="predicted"/>
<name>A0A1Y6CWL6_9GAMM</name>
<dbReference type="RefSeq" id="WP_085212227.1">
    <property type="nucleotide sequence ID" value="NZ_FXAM01000001.1"/>
</dbReference>
<dbReference type="AlphaFoldDB" id="A0A1Y6CWL6"/>
<dbReference type="Gene3D" id="2.60.120.10">
    <property type="entry name" value="Jelly Rolls"/>
    <property type="match status" value="1"/>
</dbReference>
<protein>
    <submittedName>
        <fullName evidence="4">Uncharacterized conserved protein, cupin superfamily</fullName>
    </submittedName>
</protein>
<evidence type="ECO:0000313" key="4">
    <source>
        <dbReference type="EMBL" id="SMF94656.1"/>
    </source>
</evidence>
<dbReference type="InterPro" id="IPR011051">
    <property type="entry name" value="RmlC_Cupin_sf"/>
</dbReference>
<feature type="domain" description="Cupin type-2" evidence="3">
    <location>
        <begin position="53"/>
        <end position="124"/>
    </location>
</feature>
<dbReference type="PANTHER" id="PTHR35848">
    <property type="entry name" value="OXALATE-BINDING PROTEIN"/>
    <property type="match status" value="1"/>
</dbReference>
<dbReference type="OrthoDB" id="116921at2"/>
<dbReference type="Pfam" id="PF07883">
    <property type="entry name" value="Cupin_2"/>
    <property type="match status" value="1"/>
</dbReference>
<dbReference type="GO" id="GO:0046872">
    <property type="term" value="F:metal ion binding"/>
    <property type="evidence" value="ECO:0007669"/>
    <property type="project" value="UniProtKB-KW"/>
</dbReference>
<evidence type="ECO:0000313" key="5">
    <source>
        <dbReference type="Proteomes" id="UP000192923"/>
    </source>
</evidence>
<evidence type="ECO:0000256" key="1">
    <source>
        <dbReference type="ARBA" id="ARBA00022723"/>
    </source>
</evidence>
<organism evidence="4 5">
    <name type="scientific">Methylomagnum ishizawai</name>
    <dbReference type="NCBI Taxonomy" id="1760988"/>
    <lineage>
        <taxon>Bacteria</taxon>
        <taxon>Pseudomonadati</taxon>
        <taxon>Pseudomonadota</taxon>
        <taxon>Gammaproteobacteria</taxon>
        <taxon>Methylococcales</taxon>
        <taxon>Methylococcaceae</taxon>
        <taxon>Methylomagnum</taxon>
    </lineage>
</organism>
<dbReference type="STRING" id="1760988.SAMN02949497_1982"/>
<feature type="region of interest" description="Disordered" evidence="2">
    <location>
        <begin position="1"/>
        <end position="21"/>
    </location>
</feature>
<keyword evidence="5" id="KW-1185">Reference proteome</keyword>
<dbReference type="CDD" id="cd02224">
    <property type="entry name" value="cupin_SPO2919-like"/>
    <property type="match status" value="1"/>
</dbReference>
<dbReference type="Proteomes" id="UP000192923">
    <property type="component" value="Unassembled WGS sequence"/>
</dbReference>
<evidence type="ECO:0000259" key="3">
    <source>
        <dbReference type="Pfam" id="PF07883"/>
    </source>
</evidence>
<evidence type="ECO:0000256" key="2">
    <source>
        <dbReference type="SAM" id="MobiDB-lite"/>
    </source>
</evidence>
<reference evidence="4 5" key="1">
    <citation type="submission" date="2016-12" db="EMBL/GenBank/DDBJ databases">
        <authorList>
            <person name="Song W.-J."/>
            <person name="Kurnit D.M."/>
        </authorList>
    </citation>
    <scope>NUCLEOTIDE SEQUENCE [LARGE SCALE GENOMIC DNA]</scope>
    <source>
        <strain evidence="4 5">175</strain>
    </source>
</reference>
<accession>A0A1Y6CWL6</accession>
<dbReference type="InterPro" id="IPR051610">
    <property type="entry name" value="GPI/OXD"/>
</dbReference>
<dbReference type="InterPro" id="IPR013096">
    <property type="entry name" value="Cupin_2"/>
</dbReference>
<dbReference type="PANTHER" id="PTHR35848:SF9">
    <property type="entry name" value="SLL1358 PROTEIN"/>
    <property type="match status" value="1"/>
</dbReference>
<dbReference type="InterPro" id="IPR014710">
    <property type="entry name" value="RmlC-like_jellyroll"/>
</dbReference>
<dbReference type="EMBL" id="FXAM01000001">
    <property type="protein sequence ID" value="SMF94656.1"/>
    <property type="molecule type" value="Genomic_DNA"/>
</dbReference>
<sequence length="159" mass="17184">MRPTPIPPALDPDSVPARTGSTYPTEAFRRAAQGRAKHALGDALGLQNFGVNLVRLEPGAMSALRHWHTRQDEFIYVLEGELTLVTESGEQCLHPGHCAGFPAGQPDGHHFVNRGGAVAVYLEVGDRLPGDQAHYPDADLEARAVRGGYGFFHKDGTAY</sequence>
<gene>
    <name evidence="4" type="ORF">SAMN02949497_1982</name>
</gene>
<dbReference type="SUPFAM" id="SSF51182">
    <property type="entry name" value="RmlC-like cupins"/>
    <property type="match status" value="1"/>
</dbReference>